<evidence type="ECO:0000256" key="8">
    <source>
        <dbReference type="ARBA" id="ARBA00034923"/>
    </source>
</evidence>
<evidence type="ECO:0000256" key="3">
    <source>
        <dbReference type="ARBA" id="ARBA00022806"/>
    </source>
</evidence>
<dbReference type="EC" id="5.6.2.4" evidence="7"/>
<accession>A0A1B7ISJ5</accession>
<dbReference type="InterPro" id="IPR014017">
    <property type="entry name" value="DNA_helicase_UvrD-like_C"/>
</dbReference>
<dbReference type="EMBL" id="LXER01000011">
    <property type="protein sequence ID" value="OAT32766.1"/>
    <property type="molecule type" value="Genomic_DNA"/>
</dbReference>
<dbReference type="Pfam" id="PF13361">
    <property type="entry name" value="UvrD_C"/>
    <property type="match status" value="1"/>
</dbReference>
<evidence type="ECO:0000256" key="9">
    <source>
        <dbReference type="ARBA" id="ARBA00048988"/>
    </source>
</evidence>
<dbReference type="PANTHER" id="PTHR11070:SF2">
    <property type="entry name" value="ATP-DEPENDENT DNA HELICASE SRS2"/>
    <property type="match status" value="1"/>
</dbReference>
<evidence type="ECO:0000259" key="11">
    <source>
        <dbReference type="PROSITE" id="PS51198"/>
    </source>
</evidence>
<evidence type="ECO:0000313" key="13">
    <source>
        <dbReference type="Proteomes" id="UP000078410"/>
    </source>
</evidence>
<proteinExistence type="predicted"/>
<keyword evidence="2 10" id="KW-0378">Hydrolase</keyword>
<evidence type="ECO:0000256" key="1">
    <source>
        <dbReference type="ARBA" id="ARBA00022741"/>
    </source>
</evidence>
<dbReference type="Proteomes" id="UP000078410">
    <property type="component" value="Unassembled WGS sequence"/>
</dbReference>
<evidence type="ECO:0000256" key="4">
    <source>
        <dbReference type="ARBA" id="ARBA00022840"/>
    </source>
</evidence>
<evidence type="ECO:0000313" key="12">
    <source>
        <dbReference type="EMBL" id="OAT32766.1"/>
    </source>
</evidence>
<protein>
    <recommendedName>
        <fullName evidence="7">DNA 3'-5' helicase</fullName>
        <ecNumber evidence="7">5.6.2.4</ecNumber>
    </recommendedName>
    <alternativeName>
        <fullName evidence="8">DNA 3'-5' helicase II</fullName>
    </alternativeName>
</protein>
<evidence type="ECO:0000256" key="7">
    <source>
        <dbReference type="ARBA" id="ARBA00034808"/>
    </source>
</evidence>
<evidence type="ECO:0000256" key="6">
    <source>
        <dbReference type="ARBA" id="ARBA00034617"/>
    </source>
</evidence>
<gene>
    <name evidence="12" type="ORF">M975_1203</name>
</gene>
<evidence type="ECO:0000256" key="10">
    <source>
        <dbReference type="PROSITE-ProRule" id="PRU00560"/>
    </source>
</evidence>
<keyword evidence="5" id="KW-0413">Isomerase</keyword>
<comment type="catalytic activity">
    <reaction evidence="9">
        <text>ATP + H2O = ADP + phosphate + H(+)</text>
        <dbReference type="Rhea" id="RHEA:13065"/>
        <dbReference type="ChEBI" id="CHEBI:15377"/>
        <dbReference type="ChEBI" id="CHEBI:15378"/>
        <dbReference type="ChEBI" id="CHEBI:30616"/>
        <dbReference type="ChEBI" id="CHEBI:43474"/>
        <dbReference type="ChEBI" id="CHEBI:456216"/>
        <dbReference type="EC" id="5.6.2.4"/>
    </reaction>
</comment>
<dbReference type="GO" id="GO:0003677">
    <property type="term" value="F:DNA binding"/>
    <property type="evidence" value="ECO:0007669"/>
    <property type="project" value="InterPro"/>
</dbReference>
<dbReference type="InterPro" id="IPR000212">
    <property type="entry name" value="DNA_helicase_UvrD/REP"/>
</dbReference>
<dbReference type="InterPro" id="IPR027417">
    <property type="entry name" value="P-loop_NTPase"/>
</dbReference>
<dbReference type="GO" id="GO:0005524">
    <property type="term" value="F:ATP binding"/>
    <property type="evidence" value="ECO:0007669"/>
    <property type="project" value="UniProtKB-UniRule"/>
</dbReference>
<dbReference type="RefSeq" id="WP_064557950.1">
    <property type="nucleotide sequence ID" value="NZ_LXER01000011.1"/>
</dbReference>
<feature type="binding site" evidence="10">
    <location>
        <begin position="22"/>
        <end position="29"/>
    </location>
    <ligand>
        <name>ATP</name>
        <dbReference type="ChEBI" id="CHEBI:30616"/>
    </ligand>
</feature>
<evidence type="ECO:0000256" key="5">
    <source>
        <dbReference type="ARBA" id="ARBA00023235"/>
    </source>
</evidence>
<organism evidence="12 13">
    <name type="scientific">Buttiauxella brennerae ATCC 51605</name>
    <dbReference type="NCBI Taxonomy" id="1354251"/>
    <lineage>
        <taxon>Bacteria</taxon>
        <taxon>Pseudomonadati</taxon>
        <taxon>Pseudomonadota</taxon>
        <taxon>Gammaproteobacteria</taxon>
        <taxon>Enterobacterales</taxon>
        <taxon>Enterobacteriaceae</taxon>
        <taxon>Buttiauxella</taxon>
    </lineage>
</organism>
<sequence length="540" mass="61657">MIEFTHEQRLAIDYPSSMVLTACPGSGKTAVIVEKIVLDLASCKEFQGVIAISYTNKASDELKRRCLKALPDSKSSFFGTIDKFYLTEIIYQFLNHLWGGVNNLQVVRFNDLDSVVKDSLSVFFNAEYVCENIDVFDFKEIKNLYAKGFLVLEFIPLLAYFILCKSLACRRYISKKYNSMYIDEYQDAGFIQHLIFLKLFGFGVKTVAVGDIDQSIFLYAGKSSKYLMSLLDDDSGFKPFEITINHRSHSSIVNYASRMLSENCELLVTDDTQVYRTTINGSQQEVAKWIDDNINNVKQTFGISKEREIAILAATNSSVLLMSGLVRTKLRAYIDDDLSKLGGDVSLLIKELLSYRFNVLVTAQEIIDGLSIKVVERNALREMRNVIKYVRKADDSNFIPALRQAVNLLINKDFSAQHIDAVNAVLQNKMMLNNYLPVGDDELQLMTLHKSKGLEFDFVFHLDLYDWILPRREFIEGSFDLVFSNYEQCLNLHYVGVTRAKKAVALINSTERLNYQHELKRAKPSQFLSLRGVEGLYRNI</sequence>
<dbReference type="SUPFAM" id="SSF52540">
    <property type="entry name" value="P-loop containing nucleoside triphosphate hydrolases"/>
    <property type="match status" value="1"/>
</dbReference>
<dbReference type="GO" id="GO:0000725">
    <property type="term" value="P:recombinational repair"/>
    <property type="evidence" value="ECO:0007669"/>
    <property type="project" value="TreeGrafter"/>
</dbReference>
<evidence type="ECO:0000256" key="2">
    <source>
        <dbReference type="ARBA" id="ARBA00022801"/>
    </source>
</evidence>
<name>A0A1B7ISJ5_9ENTR</name>
<dbReference type="AlphaFoldDB" id="A0A1B7ISJ5"/>
<feature type="domain" description="UvrD-like helicase ATP-binding" evidence="11">
    <location>
        <begin position="1"/>
        <end position="249"/>
    </location>
</feature>
<dbReference type="GO" id="GO:0043138">
    <property type="term" value="F:3'-5' DNA helicase activity"/>
    <property type="evidence" value="ECO:0007669"/>
    <property type="project" value="UniProtKB-EC"/>
</dbReference>
<keyword evidence="13" id="KW-1185">Reference proteome</keyword>
<dbReference type="InterPro" id="IPR014016">
    <property type="entry name" value="UvrD-like_ATP-bd"/>
</dbReference>
<comment type="catalytic activity">
    <reaction evidence="6">
        <text>Couples ATP hydrolysis with the unwinding of duplex DNA by translocating in the 3'-5' direction.</text>
        <dbReference type="EC" id="5.6.2.4"/>
    </reaction>
</comment>
<dbReference type="Gene3D" id="3.40.50.300">
    <property type="entry name" value="P-loop containing nucleotide triphosphate hydrolases"/>
    <property type="match status" value="2"/>
</dbReference>
<dbReference type="GO" id="GO:0016887">
    <property type="term" value="F:ATP hydrolysis activity"/>
    <property type="evidence" value="ECO:0007669"/>
    <property type="project" value="RHEA"/>
</dbReference>
<dbReference type="PROSITE" id="PS51198">
    <property type="entry name" value="UVRD_HELICASE_ATP_BIND"/>
    <property type="match status" value="1"/>
</dbReference>
<keyword evidence="4 10" id="KW-0067">ATP-binding</keyword>
<keyword evidence="1 10" id="KW-0547">Nucleotide-binding</keyword>
<dbReference type="PANTHER" id="PTHR11070">
    <property type="entry name" value="UVRD / RECB / PCRA DNA HELICASE FAMILY MEMBER"/>
    <property type="match status" value="1"/>
</dbReference>
<dbReference type="OrthoDB" id="1100019at2"/>
<dbReference type="PATRIC" id="fig|1354251.4.peg.1233"/>
<comment type="caution">
    <text evidence="12">The sequence shown here is derived from an EMBL/GenBank/DDBJ whole genome shotgun (WGS) entry which is preliminary data.</text>
</comment>
<dbReference type="Pfam" id="PF00580">
    <property type="entry name" value="UvrD-helicase"/>
    <property type="match status" value="2"/>
</dbReference>
<keyword evidence="3 10" id="KW-0347">Helicase</keyword>
<reference evidence="12 13" key="1">
    <citation type="submission" date="2016-04" db="EMBL/GenBank/DDBJ databases">
        <title>ATOL: Assembling a taxonomically balanced genome-scale reconstruction of the evolutionary history of the Enterobacteriaceae.</title>
        <authorList>
            <person name="Plunkett G.III."/>
            <person name="Neeno-Eckwall E.C."/>
            <person name="Glasner J.D."/>
            <person name="Perna N.T."/>
        </authorList>
    </citation>
    <scope>NUCLEOTIDE SEQUENCE [LARGE SCALE GENOMIC DNA]</scope>
    <source>
        <strain evidence="12 13">ATCC 51605</strain>
    </source>
</reference>